<dbReference type="OrthoDB" id="408373at2759"/>
<dbReference type="Gene3D" id="3.40.50.1820">
    <property type="entry name" value="alpha/beta hydrolase"/>
    <property type="match status" value="1"/>
</dbReference>
<keyword evidence="3" id="KW-1185">Reference proteome</keyword>
<reference evidence="2 3" key="1">
    <citation type="submission" date="2016-04" db="EMBL/GenBank/DDBJ databases">
        <title>A degradative enzymes factory behind the ericoid mycorrhizal symbiosis.</title>
        <authorList>
            <consortium name="DOE Joint Genome Institute"/>
            <person name="Martino E."/>
            <person name="Morin E."/>
            <person name="Grelet G."/>
            <person name="Kuo A."/>
            <person name="Kohler A."/>
            <person name="Daghino S."/>
            <person name="Barry K."/>
            <person name="Choi C."/>
            <person name="Cichocki N."/>
            <person name="Clum A."/>
            <person name="Copeland A."/>
            <person name="Hainaut M."/>
            <person name="Haridas S."/>
            <person name="Labutti K."/>
            <person name="Lindquist E."/>
            <person name="Lipzen A."/>
            <person name="Khouja H.-R."/>
            <person name="Murat C."/>
            <person name="Ohm R."/>
            <person name="Olson A."/>
            <person name="Spatafora J."/>
            <person name="Veneault-Fourrey C."/>
            <person name="Henrissat B."/>
            <person name="Grigoriev I."/>
            <person name="Martin F."/>
            <person name="Perotto S."/>
        </authorList>
    </citation>
    <scope>NUCLEOTIDE SEQUENCE [LARGE SCALE GENOMIC DNA]</scope>
    <source>
        <strain evidence="2 3">E</strain>
    </source>
</reference>
<organism evidence="2 3">
    <name type="scientific">Hyaloscypha bicolor E</name>
    <dbReference type="NCBI Taxonomy" id="1095630"/>
    <lineage>
        <taxon>Eukaryota</taxon>
        <taxon>Fungi</taxon>
        <taxon>Dikarya</taxon>
        <taxon>Ascomycota</taxon>
        <taxon>Pezizomycotina</taxon>
        <taxon>Leotiomycetes</taxon>
        <taxon>Helotiales</taxon>
        <taxon>Hyaloscyphaceae</taxon>
        <taxon>Hyaloscypha</taxon>
        <taxon>Hyaloscypha bicolor</taxon>
    </lineage>
</organism>
<dbReference type="STRING" id="1095630.A0A2J6SSU7"/>
<dbReference type="InterPro" id="IPR000073">
    <property type="entry name" value="AB_hydrolase_1"/>
</dbReference>
<dbReference type="SUPFAM" id="SSF53474">
    <property type="entry name" value="alpha/beta-Hydrolases"/>
    <property type="match status" value="1"/>
</dbReference>
<feature type="domain" description="AB hydrolase-1" evidence="1">
    <location>
        <begin position="22"/>
        <end position="253"/>
    </location>
</feature>
<dbReference type="PANTHER" id="PTHR46438">
    <property type="entry name" value="ALPHA/BETA-HYDROLASES SUPERFAMILY PROTEIN"/>
    <property type="match status" value="1"/>
</dbReference>
<keyword evidence="2" id="KW-0378">Hydrolase</keyword>
<dbReference type="Proteomes" id="UP000235371">
    <property type="component" value="Unassembled WGS sequence"/>
</dbReference>
<proteinExistence type="predicted"/>
<dbReference type="PRINTS" id="PR00111">
    <property type="entry name" value="ABHYDROLASE"/>
</dbReference>
<name>A0A2J6SSU7_9HELO</name>
<gene>
    <name evidence="2" type="ORF">K444DRAFT_618336</name>
</gene>
<dbReference type="RefSeq" id="XP_024730762.1">
    <property type="nucleotide sequence ID" value="XM_024881295.1"/>
</dbReference>
<dbReference type="InterPro" id="IPR029058">
    <property type="entry name" value="AB_hydrolase_fold"/>
</dbReference>
<dbReference type="InParanoid" id="A0A2J6SSU7"/>
<dbReference type="GeneID" id="36589372"/>
<dbReference type="EMBL" id="KZ613866">
    <property type="protein sequence ID" value="PMD53858.1"/>
    <property type="molecule type" value="Genomic_DNA"/>
</dbReference>
<dbReference type="Pfam" id="PF12697">
    <property type="entry name" value="Abhydrolase_6"/>
    <property type="match status" value="1"/>
</dbReference>
<evidence type="ECO:0000259" key="1">
    <source>
        <dbReference type="Pfam" id="PF12697"/>
    </source>
</evidence>
<protein>
    <submittedName>
        <fullName evidence="2">Alpha/beta hydrolase fold protein</fullName>
    </submittedName>
</protein>
<sequence>MPSVATRAGDVSYSVNGTGSPIFLLHANLHSSQDFASIIPELSLHYQTFAIDFPWHGASTGTSDIQPTAPHLADALEDLVIALDLPPAVFIGNSVGGFSAARLAITHPEKVKGLVLINNGGFIPWSFALKAVARPLSIPWINRLVMPSLVWKYMLPQTDLDKSIAEQVSARAKTIEGSKVAAGIWSSFPSPEHDLRSRSEELKAPTLLVWGKRDPVAPLSAGIATQKCIKGSRLEVLDTGHVVFASRPEEFLELVEPFVKECFKTG</sequence>
<dbReference type="AlphaFoldDB" id="A0A2J6SSU7"/>
<accession>A0A2J6SSU7</accession>
<evidence type="ECO:0000313" key="3">
    <source>
        <dbReference type="Proteomes" id="UP000235371"/>
    </source>
</evidence>
<evidence type="ECO:0000313" key="2">
    <source>
        <dbReference type="EMBL" id="PMD53858.1"/>
    </source>
</evidence>
<dbReference type="GO" id="GO:0016787">
    <property type="term" value="F:hydrolase activity"/>
    <property type="evidence" value="ECO:0007669"/>
    <property type="project" value="UniProtKB-KW"/>
</dbReference>